<feature type="transmembrane region" description="Helical" evidence="10">
    <location>
        <begin position="465"/>
        <end position="491"/>
    </location>
</feature>
<dbReference type="RefSeq" id="XP_019664789.1">
    <property type="nucleotide sequence ID" value="XM_019809230.2"/>
</dbReference>
<dbReference type="STRING" id="9646.ENSAMEP00000006117"/>
<dbReference type="FunFam" id="3.40.50.300:FF:003269">
    <property type="entry name" value="ATP binding cassette subfamily G member 5"/>
    <property type="match status" value="1"/>
</dbReference>
<evidence type="ECO:0000256" key="3">
    <source>
        <dbReference type="ARBA" id="ARBA00022448"/>
    </source>
</evidence>
<organism evidence="12">
    <name type="scientific">Ailuropoda melanoleuca</name>
    <name type="common">Giant panda</name>
    <dbReference type="NCBI Taxonomy" id="9646"/>
    <lineage>
        <taxon>Eukaryota</taxon>
        <taxon>Metazoa</taxon>
        <taxon>Chordata</taxon>
        <taxon>Craniata</taxon>
        <taxon>Vertebrata</taxon>
        <taxon>Euteleostomi</taxon>
        <taxon>Mammalia</taxon>
        <taxon>Eutheria</taxon>
        <taxon>Laurasiatheria</taxon>
        <taxon>Carnivora</taxon>
        <taxon>Caniformia</taxon>
        <taxon>Ursidae</taxon>
        <taxon>Ailuropoda</taxon>
    </lineage>
</organism>
<dbReference type="PROSITE" id="PS00211">
    <property type="entry name" value="ABC_TRANSPORTER_1"/>
    <property type="match status" value="1"/>
</dbReference>
<dbReference type="GeneTree" id="ENSGT00940000157985"/>
<gene>
    <name evidence="13" type="primary">ABCG5</name>
    <name evidence="12" type="ORF">PANDA_000193</name>
</gene>
<evidence type="ECO:0000313" key="14">
    <source>
        <dbReference type="Proteomes" id="UP000008912"/>
    </source>
</evidence>
<dbReference type="GO" id="GO:0033344">
    <property type="term" value="P:cholesterol efflux"/>
    <property type="evidence" value="ECO:0007669"/>
    <property type="project" value="Ensembl"/>
</dbReference>
<dbReference type="GO" id="GO:0043235">
    <property type="term" value="C:receptor complex"/>
    <property type="evidence" value="ECO:0007669"/>
    <property type="project" value="Ensembl"/>
</dbReference>
<dbReference type="InterPro" id="IPR013525">
    <property type="entry name" value="ABC2_TM"/>
</dbReference>
<dbReference type="InterPro" id="IPR003439">
    <property type="entry name" value="ABC_transporter-like_ATP-bd"/>
</dbReference>
<dbReference type="PROSITE" id="PS50893">
    <property type="entry name" value="ABC_TRANSPORTER_2"/>
    <property type="match status" value="1"/>
</dbReference>
<accession>G1LGS7</accession>
<dbReference type="CDD" id="cd03234">
    <property type="entry name" value="ABCG_White"/>
    <property type="match status" value="1"/>
</dbReference>
<dbReference type="InterPro" id="IPR027417">
    <property type="entry name" value="P-loop_NTPase"/>
</dbReference>
<dbReference type="InterPro" id="IPR003593">
    <property type="entry name" value="AAA+_ATPase"/>
</dbReference>
<evidence type="ECO:0000259" key="11">
    <source>
        <dbReference type="PROSITE" id="PS50893"/>
    </source>
</evidence>
<comment type="similarity">
    <text evidence="2">Belongs to the ABC transporter superfamily. ABCG family. Eye pigment precursor importer (TC 3.A.1.204) subfamily.</text>
</comment>
<feature type="transmembrane region" description="Helical" evidence="10">
    <location>
        <begin position="530"/>
        <end position="550"/>
    </location>
</feature>
<evidence type="ECO:0000256" key="2">
    <source>
        <dbReference type="ARBA" id="ARBA00005814"/>
    </source>
</evidence>
<dbReference type="InterPro" id="IPR043926">
    <property type="entry name" value="ABCG_dom"/>
</dbReference>
<keyword evidence="7 10" id="KW-1133">Transmembrane helix</keyword>
<keyword evidence="4 10" id="KW-0812">Transmembrane</keyword>
<keyword evidence="8 10" id="KW-0472">Membrane</keyword>
<dbReference type="GO" id="GO:0045796">
    <property type="term" value="P:negative regulation of intestinal cholesterol absorption"/>
    <property type="evidence" value="ECO:0007669"/>
    <property type="project" value="Ensembl"/>
</dbReference>
<dbReference type="EMBL" id="GL192340">
    <property type="protein sequence ID" value="EFB28203.1"/>
    <property type="molecule type" value="Genomic_DNA"/>
</dbReference>
<dbReference type="GO" id="GO:0016324">
    <property type="term" value="C:apical plasma membrane"/>
    <property type="evidence" value="ECO:0007669"/>
    <property type="project" value="Ensembl"/>
</dbReference>
<evidence type="ECO:0000256" key="10">
    <source>
        <dbReference type="SAM" id="Phobius"/>
    </source>
</evidence>
<dbReference type="GO" id="GO:0046982">
    <property type="term" value="F:protein heterodimerization activity"/>
    <property type="evidence" value="ECO:0007669"/>
    <property type="project" value="Ensembl"/>
</dbReference>
<dbReference type="KEGG" id="aml:100475530"/>
<evidence type="ECO:0000256" key="5">
    <source>
        <dbReference type="ARBA" id="ARBA00022741"/>
    </source>
</evidence>
<dbReference type="Pfam" id="PF19055">
    <property type="entry name" value="ABC2_membrane_7"/>
    <property type="match status" value="1"/>
</dbReference>
<dbReference type="PANTHER" id="PTHR48041:SF113">
    <property type="entry name" value="ATP-BINDING CASSETTE SUB-FAMILY G MEMBER 5"/>
    <property type="match status" value="1"/>
</dbReference>
<dbReference type="GO" id="GO:0120020">
    <property type="term" value="F:cholesterol transfer activity"/>
    <property type="evidence" value="ECO:0007669"/>
    <property type="project" value="Ensembl"/>
</dbReference>
<dbReference type="GeneID" id="100475530"/>
<dbReference type="OrthoDB" id="66620at2759"/>
<keyword evidence="14" id="KW-1185">Reference proteome</keyword>
<dbReference type="GO" id="GO:0005524">
    <property type="term" value="F:ATP binding"/>
    <property type="evidence" value="ECO:0007669"/>
    <property type="project" value="UniProtKB-KW"/>
</dbReference>
<evidence type="ECO:0000313" key="13">
    <source>
        <dbReference type="Ensembl" id="ENSAMEP00000006117.2"/>
    </source>
</evidence>
<name>D2GU92_AILME</name>
<comment type="subcellular location">
    <subcellularLocation>
        <location evidence="1">Membrane</location>
        <topology evidence="1">Multi-pass membrane protein</topology>
    </subcellularLocation>
</comment>
<dbReference type="AlphaFoldDB" id="D2GU92"/>
<feature type="transmembrane region" description="Helical" evidence="10">
    <location>
        <begin position="385"/>
        <end position="405"/>
    </location>
</feature>
<dbReference type="Proteomes" id="UP000008912">
    <property type="component" value="Unassembled WGS sequence"/>
</dbReference>
<dbReference type="Ensembl" id="ENSAMET00000006368.2">
    <property type="protein sequence ID" value="ENSAMEP00000006117.2"/>
    <property type="gene ID" value="ENSAMEG00000005769.2"/>
</dbReference>
<feature type="region of interest" description="Disordered" evidence="9">
    <location>
        <begin position="1"/>
        <end position="30"/>
    </location>
</feature>
<dbReference type="Gene3D" id="3.40.50.300">
    <property type="entry name" value="P-loop containing nucleotide triphosphate hydrolases"/>
    <property type="match status" value="1"/>
</dbReference>
<evidence type="ECO:0000256" key="4">
    <source>
        <dbReference type="ARBA" id="ARBA00022692"/>
    </source>
</evidence>
<keyword evidence="6" id="KW-0067">ATP-binding</keyword>
<dbReference type="GO" id="GO:0042632">
    <property type="term" value="P:cholesterol homeostasis"/>
    <property type="evidence" value="ECO:0007669"/>
    <property type="project" value="Ensembl"/>
</dbReference>
<keyword evidence="5" id="KW-0547">Nucleotide-binding</keyword>
<dbReference type="SUPFAM" id="SSF52540">
    <property type="entry name" value="P-loop containing nucleoside triphosphate hydrolases"/>
    <property type="match status" value="1"/>
</dbReference>
<reference evidence="13" key="2">
    <citation type="submission" date="2025-05" db="UniProtKB">
        <authorList>
            <consortium name="Ensembl"/>
        </authorList>
    </citation>
    <scope>IDENTIFICATION</scope>
</reference>
<evidence type="ECO:0000256" key="9">
    <source>
        <dbReference type="SAM" id="MobiDB-lite"/>
    </source>
</evidence>
<accession>D2GU92</accession>
<dbReference type="GO" id="GO:0016887">
    <property type="term" value="F:ATP hydrolysis activity"/>
    <property type="evidence" value="ECO:0007669"/>
    <property type="project" value="Ensembl"/>
</dbReference>
<sequence>MSEFPSLTPVGSLGIQVNRGPQSSTEEVPAAASKSRHSLGILHVSYSVSHQVGPWWDFTSCRQRWDRQILKDVSLYVESGQIMCILGSSGSGKTTLLDAMSGRLRRTGTFLGDVFVNGQPLRREQFQDCFSYVQQSDTLLSNLTVSETLHYAALLAVRHGSPGFFQRKVDAVMAELSLSHVADRLIGCYNLGGISSGERRRVSIAAQLLQDPKVMLFDEPTTGLDCMTANQIVILLAELAHRDRIVIVTIHQPRSELFQLFDKITILSYGELVFCGTPAEMLDFFSGCSYPCPEHSNPFDFYMDLTSVDTQSKEREIETYKRVQMIESAYKESAIYRKTLENIERTKHLKTLPMIPFKTKDSPGALSKLGVLLRRVTRNLMRNKLAVMMRLVQNLIMGLFIIFYLLRVQNDVLKGAVQDRVGLVYQFVGATPYTGMLNAVNLFPVLRAVSDQESQDGLYQKWQMLLAYVLHALPFSVLATMIFSSVCYWTLGLYPEVARFGYFSAALLAPHLIGEFLTLVLLGMVQNPNVVNSIVALLCITGILVGSGLVRNTEEMSIPFKIFSYFTFQKYCSEILIVNEFYGQNFTCGRSNGSVTTNPICAFTQGVQFIERLCPGATSRFTTNFLILYAFIPVLVILGIVVFKIRDHLISR</sequence>
<feature type="domain" description="ABC transporter" evidence="11">
    <location>
        <begin position="39"/>
        <end position="294"/>
    </location>
</feature>
<evidence type="ECO:0000313" key="12">
    <source>
        <dbReference type="EMBL" id="EFB28203.1"/>
    </source>
</evidence>
<feature type="transmembrane region" description="Helical" evidence="10">
    <location>
        <begin position="503"/>
        <end position="523"/>
    </location>
</feature>
<dbReference type="InterPro" id="IPR050352">
    <property type="entry name" value="ABCG_transporters"/>
</dbReference>
<evidence type="ECO:0000256" key="6">
    <source>
        <dbReference type="ARBA" id="ARBA00022840"/>
    </source>
</evidence>
<dbReference type="GO" id="GO:0140359">
    <property type="term" value="F:ABC-type transporter activity"/>
    <property type="evidence" value="ECO:0007669"/>
    <property type="project" value="InterPro"/>
</dbReference>
<feature type="non-terminal residue" evidence="12">
    <location>
        <position position="652"/>
    </location>
</feature>
<evidence type="ECO:0000256" key="7">
    <source>
        <dbReference type="ARBA" id="ARBA00022989"/>
    </source>
</evidence>
<dbReference type="Pfam" id="PF00005">
    <property type="entry name" value="ABC_tran"/>
    <property type="match status" value="1"/>
</dbReference>
<dbReference type="CTD" id="64240"/>
<dbReference type="GO" id="GO:0010949">
    <property type="term" value="P:negative regulation of intestinal phytosterol absorption"/>
    <property type="evidence" value="ECO:0007669"/>
    <property type="project" value="Ensembl"/>
</dbReference>
<dbReference type="HOGENOM" id="CLU_000604_57_9_1"/>
<dbReference type="InterPro" id="IPR017871">
    <property type="entry name" value="ABC_transporter-like_CS"/>
</dbReference>
<dbReference type="Pfam" id="PF01061">
    <property type="entry name" value="ABC2_membrane"/>
    <property type="match status" value="1"/>
</dbReference>
<proteinExistence type="inferred from homology"/>
<dbReference type="PANTHER" id="PTHR48041">
    <property type="entry name" value="ABC TRANSPORTER G FAMILY MEMBER 28"/>
    <property type="match status" value="1"/>
</dbReference>
<dbReference type="GO" id="GO:0043190">
    <property type="term" value="C:ATP-binding cassette (ABC) transporter complex"/>
    <property type="evidence" value="ECO:0007669"/>
    <property type="project" value="Ensembl"/>
</dbReference>
<dbReference type="SMART" id="SM00382">
    <property type="entry name" value="AAA"/>
    <property type="match status" value="1"/>
</dbReference>
<evidence type="ECO:0000256" key="1">
    <source>
        <dbReference type="ARBA" id="ARBA00004141"/>
    </source>
</evidence>
<keyword evidence="3" id="KW-0813">Transport</keyword>
<reference evidence="12 14" key="1">
    <citation type="journal article" date="2010" name="Nature">
        <title>The sequence and de novo assembly of the giant panda genome.</title>
        <authorList>
            <person name="Li R."/>
            <person name="Fan W."/>
            <person name="Tian G."/>
            <person name="Zhu H."/>
            <person name="He L."/>
            <person name="Cai J."/>
            <person name="Huang Q."/>
            <person name="Cai Q."/>
            <person name="Li B."/>
            <person name="Bai Y."/>
            <person name="Zhang Z."/>
            <person name="Zhang Y."/>
            <person name="Wang W."/>
            <person name="Li J."/>
            <person name="Wei F."/>
            <person name="Li H."/>
            <person name="Jian M."/>
            <person name="Li J."/>
            <person name="Zhang Z."/>
            <person name="Nielsen R."/>
            <person name="Li D."/>
            <person name="Gu W."/>
            <person name="Yang Z."/>
            <person name="Xuan Z."/>
            <person name="Ryder O.A."/>
            <person name="Leung F.C."/>
            <person name="Zhou Y."/>
            <person name="Cao J."/>
            <person name="Sun X."/>
            <person name="Fu Y."/>
            <person name="Fang X."/>
            <person name="Guo X."/>
            <person name="Wang B."/>
            <person name="Hou R."/>
            <person name="Shen F."/>
            <person name="Mu B."/>
            <person name="Ni P."/>
            <person name="Lin R."/>
            <person name="Qian W."/>
            <person name="Wang G."/>
            <person name="Yu C."/>
            <person name="Nie W."/>
            <person name="Wang J."/>
            <person name="Wu Z."/>
            <person name="Liang H."/>
            <person name="Min J."/>
            <person name="Wu Q."/>
            <person name="Cheng S."/>
            <person name="Ruan J."/>
            <person name="Wang M."/>
            <person name="Shi Z."/>
            <person name="Wen M."/>
            <person name="Liu B."/>
            <person name="Ren X."/>
            <person name="Zheng H."/>
            <person name="Dong D."/>
            <person name="Cook K."/>
            <person name="Shan G."/>
            <person name="Zhang H."/>
            <person name="Kosiol C."/>
            <person name="Xie X."/>
            <person name="Lu Z."/>
            <person name="Zheng H."/>
            <person name="Li Y."/>
            <person name="Steiner C.C."/>
            <person name="Lam T.T."/>
            <person name="Lin S."/>
            <person name="Zhang Q."/>
            <person name="Li G."/>
            <person name="Tian J."/>
            <person name="Gong T."/>
            <person name="Liu H."/>
            <person name="Zhang D."/>
            <person name="Fang L."/>
            <person name="Ye C."/>
            <person name="Zhang J."/>
            <person name="Hu W."/>
            <person name="Xu A."/>
            <person name="Ren Y."/>
            <person name="Zhang G."/>
            <person name="Bruford M.W."/>
            <person name="Li Q."/>
            <person name="Ma L."/>
            <person name="Guo Y."/>
            <person name="An N."/>
            <person name="Hu Y."/>
            <person name="Zheng Y."/>
            <person name="Shi Y."/>
            <person name="Li Z."/>
            <person name="Liu Q."/>
            <person name="Chen Y."/>
            <person name="Zhao J."/>
            <person name="Qu N."/>
            <person name="Zhao S."/>
            <person name="Tian F."/>
            <person name="Wang X."/>
            <person name="Wang H."/>
            <person name="Xu L."/>
            <person name="Liu X."/>
            <person name="Vinar T."/>
            <person name="Wang Y."/>
            <person name="Lam T.W."/>
            <person name="Yiu S.M."/>
            <person name="Liu S."/>
            <person name="Zhang H."/>
            <person name="Li D."/>
            <person name="Huang Y."/>
            <person name="Wang X."/>
            <person name="Yang G."/>
            <person name="Jiang Z."/>
            <person name="Wang J."/>
            <person name="Qin N."/>
            <person name="Li L."/>
            <person name="Li J."/>
            <person name="Bolund L."/>
            <person name="Kristiansen K."/>
            <person name="Wong G.K."/>
            <person name="Olson M."/>
            <person name="Zhang X."/>
            <person name="Li S."/>
            <person name="Yang H."/>
            <person name="Wang J."/>
            <person name="Wang J."/>
        </authorList>
    </citation>
    <scope>NUCLEOTIDE SEQUENCE [LARGE SCALE GENOMIC DNA]</scope>
</reference>
<protein>
    <submittedName>
        <fullName evidence="13">ATP binding cassette subfamily G member 5</fullName>
    </submittedName>
</protein>
<dbReference type="eggNOG" id="KOG0061">
    <property type="taxonomic scope" value="Eukaryota"/>
</dbReference>
<feature type="transmembrane region" description="Helical" evidence="10">
    <location>
        <begin position="625"/>
        <end position="643"/>
    </location>
</feature>
<evidence type="ECO:0000256" key="8">
    <source>
        <dbReference type="ARBA" id="ARBA00023136"/>
    </source>
</evidence>